<evidence type="ECO:0000313" key="7">
    <source>
        <dbReference type="Proteomes" id="UP000325577"/>
    </source>
</evidence>
<organism evidence="6 7">
    <name type="scientific">Nyssa sinensis</name>
    <dbReference type="NCBI Taxonomy" id="561372"/>
    <lineage>
        <taxon>Eukaryota</taxon>
        <taxon>Viridiplantae</taxon>
        <taxon>Streptophyta</taxon>
        <taxon>Embryophyta</taxon>
        <taxon>Tracheophyta</taxon>
        <taxon>Spermatophyta</taxon>
        <taxon>Magnoliopsida</taxon>
        <taxon>eudicotyledons</taxon>
        <taxon>Gunneridae</taxon>
        <taxon>Pentapetalae</taxon>
        <taxon>asterids</taxon>
        <taxon>Cornales</taxon>
        <taxon>Nyssaceae</taxon>
        <taxon>Nyssa</taxon>
    </lineage>
</organism>
<dbReference type="InterPro" id="IPR034088">
    <property type="entry name" value="Pla_a_1-like"/>
</dbReference>
<dbReference type="SUPFAM" id="SSF101148">
    <property type="entry name" value="Plant invertase/pectin methylesterase inhibitor"/>
    <property type="match status" value="1"/>
</dbReference>
<dbReference type="OrthoDB" id="1902988at2759"/>
<proteinExistence type="inferred from homology"/>
<accession>A0A5J5A622</accession>
<evidence type="ECO:0000259" key="5">
    <source>
        <dbReference type="Pfam" id="PF04043"/>
    </source>
</evidence>
<protein>
    <recommendedName>
        <fullName evidence="5">Pectinesterase inhibitor domain-containing protein</fullName>
    </recommendedName>
</protein>
<keyword evidence="1 4" id="KW-0732">Signal</keyword>
<keyword evidence="2" id="KW-1015">Disulfide bond</keyword>
<comment type="similarity">
    <text evidence="3">Belongs to the PMEI family.</text>
</comment>
<dbReference type="GO" id="GO:0004857">
    <property type="term" value="F:enzyme inhibitor activity"/>
    <property type="evidence" value="ECO:0007669"/>
    <property type="project" value="InterPro"/>
</dbReference>
<evidence type="ECO:0000313" key="6">
    <source>
        <dbReference type="EMBL" id="KAA8525940.1"/>
    </source>
</evidence>
<gene>
    <name evidence="6" type="ORF">F0562_007960</name>
</gene>
<dbReference type="InterPro" id="IPR035513">
    <property type="entry name" value="Invertase/methylesterase_inhib"/>
</dbReference>
<evidence type="ECO:0000256" key="3">
    <source>
        <dbReference type="ARBA" id="ARBA00038471"/>
    </source>
</evidence>
<dbReference type="PANTHER" id="PTHR35357:SF17">
    <property type="entry name" value="PECTINESTERASE INHIBITOR 12"/>
    <property type="match status" value="1"/>
</dbReference>
<evidence type="ECO:0000256" key="2">
    <source>
        <dbReference type="ARBA" id="ARBA00023157"/>
    </source>
</evidence>
<sequence>MWHCSVFSISFCFLFFFFFLTPFQNSSSTTALSVDLINTTCKQCADKSRTTILSYGFCLTSLQAIPFSHAMNLEGLAIIAMELTVENATSTVSSIGKMLSSGAFDPFAMGCLKGCLELYDDAVAMMLLLLSVDSVP</sequence>
<feature type="signal peptide" evidence="4">
    <location>
        <begin position="1"/>
        <end position="28"/>
    </location>
</feature>
<dbReference type="Proteomes" id="UP000325577">
    <property type="component" value="Linkage Group LG3"/>
</dbReference>
<keyword evidence="7" id="KW-1185">Reference proteome</keyword>
<dbReference type="PANTHER" id="PTHR35357">
    <property type="entry name" value="OS02G0537100 PROTEIN"/>
    <property type="match status" value="1"/>
</dbReference>
<dbReference type="Gene3D" id="1.20.140.40">
    <property type="entry name" value="Invertase/pectin methylesterase inhibitor family protein"/>
    <property type="match status" value="1"/>
</dbReference>
<feature type="chain" id="PRO_5023862613" description="Pectinesterase inhibitor domain-containing protein" evidence="4">
    <location>
        <begin position="29"/>
        <end position="136"/>
    </location>
</feature>
<dbReference type="CDD" id="cd15795">
    <property type="entry name" value="PMEI-Pla_a_1_like"/>
    <property type="match status" value="1"/>
</dbReference>
<dbReference type="InterPro" id="IPR006501">
    <property type="entry name" value="Pectinesterase_inhib_dom"/>
</dbReference>
<dbReference type="Pfam" id="PF04043">
    <property type="entry name" value="PMEI"/>
    <property type="match status" value="1"/>
</dbReference>
<dbReference type="AlphaFoldDB" id="A0A5J5A622"/>
<name>A0A5J5A622_9ASTE</name>
<evidence type="ECO:0000256" key="4">
    <source>
        <dbReference type="SAM" id="SignalP"/>
    </source>
</evidence>
<reference evidence="6 7" key="1">
    <citation type="submission" date="2019-09" db="EMBL/GenBank/DDBJ databases">
        <title>A chromosome-level genome assembly of the Chinese tupelo Nyssa sinensis.</title>
        <authorList>
            <person name="Yang X."/>
            <person name="Kang M."/>
            <person name="Yang Y."/>
            <person name="Xiong H."/>
            <person name="Wang M."/>
            <person name="Zhang Z."/>
            <person name="Wang Z."/>
            <person name="Wu H."/>
            <person name="Ma T."/>
            <person name="Liu J."/>
            <person name="Xi Z."/>
        </authorList>
    </citation>
    <scope>NUCLEOTIDE SEQUENCE [LARGE SCALE GENOMIC DNA]</scope>
    <source>
        <strain evidence="6">J267</strain>
        <tissue evidence="6">Leaf</tissue>
    </source>
</reference>
<dbReference type="EMBL" id="CM018046">
    <property type="protein sequence ID" value="KAA8525940.1"/>
    <property type="molecule type" value="Genomic_DNA"/>
</dbReference>
<feature type="domain" description="Pectinesterase inhibitor" evidence="5">
    <location>
        <begin position="35"/>
        <end position="125"/>
    </location>
</feature>
<evidence type="ECO:0000256" key="1">
    <source>
        <dbReference type="ARBA" id="ARBA00022729"/>
    </source>
</evidence>
<dbReference type="NCBIfam" id="TIGR01614">
    <property type="entry name" value="PME_inhib"/>
    <property type="match status" value="1"/>
</dbReference>